<evidence type="ECO:0000256" key="3">
    <source>
        <dbReference type="SAM" id="SignalP"/>
    </source>
</evidence>
<feature type="chain" id="PRO_5045157901" evidence="3">
    <location>
        <begin position="21"/>
        <end position="408"/>
    </location>
</feature>
<proteinExistence type="predicted"/>
<evidence type="ECO:0000256" key="1">
    <source>
        <dbReference type="ARBA" id="ARBA00022441"/>
    </source>
</evidence>
<dbReference type="Pfam" id="PF01344">
    <property type="entry name" value="Kelch_1"/>
    <property type="match status" value="1"/>
</dbReference>
<organism evidence="4 5">
    <name type="scientific">Coccomyxa viridis</name>
    <dbReference type="NCBI Taxonomy" id="1274662"/>
    <lineage>
        <taxon>Eukaryota</taxon>
        <taxon>Viridiplantae</taxon>
        <taxon>Chlorophyta</taxon>
        <taxon>core chlorophytes</taxon>
        <taxon>Trebouxiophyceae</taxon>
        <taxon>Trebouxiophyceae incertae sedis</taxon>
        <taxon>Coccomyxaceae</taxon>
        <taxon>Coccomyxa</taxon>
    </lineage>
</organism>
<dbReference type="Gene3D" id="2.120.10.80">
    <property type="entry name" value="Kelch-type beta propeller"/>
    <property type="match status" value="1"/>
</dbReference>
<dbReference type="PANTHER" id="PTHR46344:SF27">
    <property type="entry name" value="KELCH REPEAT SUPERFAMILY PROTEIN"/>
    <property type="match status" value="1"/>
</dbReference>
<gene>
    <name evidence="4" type="primary">g2421</name>
    <name evidence="4" type="ORF">VP750_LOCUS2069</name>
</gene>
<dbReference type="Gene3D" id="2.130.10.80">
    <property type="entry name" value="Galactose oxidase/kelch, beta-propeller"/>
    <property type="match status" value="2"/>
</dbReference>
<dbReference type="PANTHER" id="PTHR46344">
    <property type="entry name" value="OS02G0202900 PROTEIN"/>
    <property type="match status" value="1"/>
</dbReference>
<dbReference type="SMART" id="SM00612">
    <property type="entry name" value="Kelch"/>
    <property type="match status" value="7"/>
</dbReference>
<evidence type="ECO:0000313" key="4">
    <source>
        <dbReference type="EMBL" id="CAL5220410.1"/>
    </source>
</evidence>
<evidence type="ECO:0000256" key="2">
    <source>
        <dbReference type="ARBA" id="ARBA00022737"/>
    </source>
</evidence>
<comment type="caution">
    <text evidence="4">The sequence shown here is derived from an EMBL/GenBank/DDBJ whole genome shotgun (WGS) entry which is preliminary data.</text>
</comment>
<keyword evidence="5" id="KW-1185">Reference proteome</keyword>
<keyword evidence="3" id="KW-0732">Signal</keyword>
<reference evidence="4 5" key="1">
    <citation type="submission" date="2024-06" db="EMBL/GenBank/DDBJ databases">
        <authorList>
            <person name="Kraege A."/>
            <person name="Thomma B."/>
        </authorList>
    </citation>
    <scope>NUCLEOTIDE SEQUENCE [LARGE SCALE GENOMIC DNA]</scope>
</reference>
<dbReference type="EMBL" id="CAXHTA020000003">
    <property type="protein sequence ID" value="CAL5220410.1"/>
    <property type="molecule type" value="Genomic_DNA"/>
</dbReference>
<feature type="signal peptide" evidence="3">
    <location>
        <begin position="1"/>
        <end position="20"/>
    </location>
</feature>
<dbReference type="InterPro" id="IPR006652">
    <property type="entry name" value="Kelch_1"/>
</dbReference>
<accession>A0ABP1FPA9</accession>
<name>A0ABP1FPA9_9CHLO</name>
<sequence length="408" mass="41453">MVPVALGLLICLINFNGTAPMIAVQGLDDGAAPPSEDIVHHLIDAKKTLVDNIVHKFLPTPAAGFKVLAIGGDDGDVNIYSSAELYDSLTATWKATGSMSVPRTNFVAVKLLDGRVLVTGGVETSSTAAQPLATCEIYDPVTGVWNSTGSMAIPRFYHQLVVLPTGLVLVSGGYSIGSSGFFAASASELYNATTGTWTPTGSMKNGRGQFAMVSLPDGNALVAGGYNLRFELASTEVYTASTGQWSVVAPMSTMRVFLNLVALSDGKVLATGGQNATALLATSELYDPATSKWSATGSLPAALESSASALLGDGTVLLAGGATNDGIAATSEIYSEATGAWLPTGSLSTARFTVPAVALGASTVLVAGGGNATGLALASAELFNTATGAWSTTAAMSVPRIGFQLVAL</sequence>
<protein>
    <submittedName>
        <fullName evidence="4">G2421 protein</fullName>
    </submittedName>
</protein>
<dbReference type="SUPFAM" id="SSF117281">
    <property type="entry name" value="Kelch motif"/>
    <property type="match status" value="2"/>
</dbReference>
<dbReference type="InterPro" id="IPR037293">
    <property type="entry name" value="Gal_Oxidase_central_sf"/>
</dbReference>
<keyword evidence="1" id="KW-0880">Kelch repeat</keyword>
<dbReference type="InterPro" id="IPR015915">
    <property type="entry name" value="Kelch-typ_b-propeller"/>
</dbReference>
<dbReference type="Proteomes" id="UP001497392">
    <property type="component" value="Unassembled WGS sequence"/>
</dbReference>
<keyword evidence="2" id="KW-0677">Repeat</keyword>
<evidence type="ECO:0000313" key="5">
    <source>
        <dbReference type="Proteomes" id="UP001497392"/>
    </source>
</evidence>